<accession>A0A135L0R5</accession>
<comment type="caution">
    <text evidence="6">The sequence shown here is derived from an EMBL/GenBank/DDBJ whole genome shotgun (WGS) entry which is preliminary data.</text>
</comment>
<dbReference type="InterPro" id="IPR011990">
    <property type="entry name" value="TPR-like_helical_dom_sf"/>
</dbReference>
<evidence type="ECO:0000256" key="2">
    <source>
        <dbReference type="ARBA" id="ARBA00022679"/>
    </source>
</evidence>
<evidence type="ECO:0000259" key="5">
    <source>
        <dbReference type="PROSITE" id="PS50943"/>
    </source>
</evidence>
<feature type="domain" description="HTH cro/C1-type" evidence="5">
    <location>
        <begin position="7"/>
        <end position="60"/>
    </location>
</feature>
<keyword evidence="1" id="KW-0597">Phosphoprotein</keyword>
<dbReference type="RefSeq" id="WP_068727831.1">
    <property type="nucleotide sequence ID" value="NZ_LSKU01000002.1"/>
</dbReference>
<dbReference type="InterPro" id="IPR019734">
    <property type="entry name" value="TPR_rpt"/>
</dbReference>
<dbReference type="PROSITE" id="PS50005">
    <property type="entry name" value="TPR"/>
    <property type="match status" value="2"/>
</dbReference>
<evidence type="ECO:0000256" key="1">
    <source>
        <dbReference type="ARBA" id="ARBA00022553"/>
    </source>
</evidence>
<dbReference type="Gene3D" id="1.10.260.40">
    <property type="entry name" value="lambda repressor-like DNA-binding domains"/>
    <property type="match status" value="1"/>
</dbReference>
<dbReference type="Gene3D" id="1.25.40.10">
    <property type="entry name" value="Tetratricopeptide repeat domain"/>
    <property type="match status" value="1"/>
</dbReference>
<keyword evidence="4" id="KW-0802">TPR repeat</keyword>
<dbReference type="AlphaFoldDB" id="A0A135L0R5"/>
<keyword evidence="7" id="KW-1185">Reference proteome</keyword>
<dbReference type="GO" id="GO:0003677">
    <property type="term" value="F:DNA binding"/>
    <property type="evidence" value="ECO:0007669"/>
    <property type="project" value="InterPro"/>
</dbReference>
<dbReference type="SUPFAM" id="SSF55890">
    <property type="entry name" value="Sporulation response regulatory protein Spo0B"/>
    <property type="match status" value="1"/>
</dbReference>
<evidence type="ECO:0000313" key="7">
    <source>
        <dbReference type="Proteomes" id="UP000070352"/>
    </source>
</evidence>
<protein>
    <recommendedName>
        <fullName evidence="5">HTH cro/C1-type domain-containing protein</fullName>
    </recommendedName>
</protein>
<dbReference type="Pfam" id="PF01381">
    <property type="entry name" value="HTH_3"/>
    <property type="match status" value="1"/>
</dbReference>
<dbReference type="EMBL" id="LSKU01000002">
    <property type="protein sequence ID" value="KXG42570.1"/>
    <property type="molecule type" value="Genomic_DNA"/>
</dbReference>
<dbReference type="Pfam" id="PF13181">
    <property type="entry name" value="TPR_8"/>
    <property type="match status" value="2"/>
</dbReference>
<name>A0A135L0R5_9BACI</name>
<dbReference type="CDD" id="cd00093">
    <property type="entry name" value="HTH_XRE"/>
    <property type="match status" value="1"/>
</dbReference>
<dbReference type="STRING" id="1413211.U473_13970"/>
<organism evidence="6 7">
    <name type="scientific">Tepidibacillus decaturensis</name>
    <dbReference type="NCBI Taxonomy" id="1413211"/>
    <lineage>
        <taxon>Bacteria</taxon>
        <taxon>Bacillati</taxon>
        <taxon>Bacillota</taxon>
        <taxon>Bacilli</taxon>
        <taxon>Bacillales</taxon>
        <taxon>Bacillaceae</taxon>
        <taxon>Tepidibacillus</taxon>
    </lineage>
</organism>
<dbReference type="SMART" id="SM00530">
    <property type="entry name" value="HTH_XRE"/>
    <property type="match status" value="1"/>
</dbReference>
<proteinExistence type="predicted"/>
<reference evidence="6 7" key="1">
    <citation type="submission" date="2016-02" db="EMBL/GenBank/DDBJ databases">
        <title>Draft Genome for Tepidibacillus decaturensis nov. sp. Strain Z9, an Anaerobic, Moderately Thermophilic and Heterotrophic Bacterium from Deep Subsurface of the Illinois Basin, USA.</title>
        <authorList>
            <person name="Dong Y."/>
            <person name="Chang J.Y."/>
            <person name="Sanford R."/>
            <person name="Fouke B.W."/>
        </authorList>
    </citation>
    <scope>NUCLEOTIDE SEQUENCE [LARGE SCALE GENOMIC DNA]</scope>
    <source>
        <strain evidence="6 7">Z9</strain>
    </source>
</reference>
<feature type="repeat" description="TPR" evidence="4">
    <location>
        <begin position="273"/>
        <end position="306"/>
    </location>
</feature>
<keyword evidence="3" id="KW-0418">Kinase</keyword>
<keyword evidence="2" id="KW-0808">Transferase</keyword>
<sequence>MHIGNRIKKLRESLGIKRKDFASGVISYSHLSNIEVGKNGASEEILIAIAKKLNVPKEYLTRYKDIDHDLETKLSSLKANLDLKNLDEAESILENIKKDYPYINSIDQEALYYLLESYYYFRTNNHKDFAIIYEKELLPLLEIVEIDRIPSELFKETYYYLNAVNHFTNKQYEDSYQCFLKQLPLVKDPIIKAGTNYNIALSLAKLNKTNLAIPYANNALDVYLHENKWTNAAENYTLLGGLYIEERDFASAEQNLLKALDLAENFNNEKLKGKIYHNLGIVYKNLKKLNKSMDYFLKSLELNKATNNELFITYESIMEIYLEQNSLDDLTNILKEAKQYCNKEEDAYHFKIIEAKLLLKQNQLAEYELLMKEAIEYYYKNKMWKHLLPISEELGNFYKESKKYKPASQYYKIALDAVSDLYK</sequence>
<dbReference type="SMART" id="SM00028">
    <property type="entry name" value="TPR"/>
    <property type="match status" value="5"/>
</dbReference>
<feature type="repeat" description="TPR" evidence="4">
    <location>
        <begin position="233"/>
        <end position="266"/>
    </location>
</feature>
<dbReference type="SUPFAM" id="SSF48452">
    <property type="entry name" value="TPR-like"/>
    <property type="match status" value="1"/>
</dbReference>
<dbReference type="Proteomes" id="UP000070352">
    <property type="component" value="Unassembled WGS sequence"/>
</dbReference>
<dbReference type="InterPro" id="IPR001387">
    <property type="entry name" value="Cro/C1-type_HTH"/>
</dbReference>
<dbReference type="InterPro" id="IPR016120">
    <property type="entry name" value="Sig_transdc_His_kin_SpoOB"/>
</dbReference>
<dbReference type="GO" id="GO:0000155">
    <property type="term" value="F:phosphorelay sensor kinase activity"/>
    <property type="evidence" value="ECO:0007669"/>
    <property type="project" value="InterPro"/>
</dbReference>
<dbReference type="OrthoDB" id="2966877at2"/>
<evidence type="ECO:0000313" key="6">
    <source>
        <dbReference type="EMBL" id="KXG42570.1"/>
    </source>
</evidence>
<dbReference type="PROSITE" id="PS50943">
    <property type="entry name" value="HTH_CROC1"/>
    <property type="match status" value="1"/>
</dbReference>
<dbReference type="SUPFAM" id="SSF47413">
    <property type="entry name" value="lambda repressor-like DNA-binding domains"/>
    <property type="match status" value="1"/>
</dbReference>
<dbReference type="InterPro" id="IPR010982">
    <property type="entry name" value="Lambda_DNA-bd_dom_sf"/>
</dbReference>
<gene>
    <name evidence="6" type="ORF">U473_13970</name>
</gene>
<evidence type="ECO:0000256" key="4">
    <source>
        <dbReference type="PROSITE-ProRule" id="PRU00339"/>
    </source>
</evidence>
<evidence type="ECO:0000256" key="3">
    <source>
        <dbReference type="ARBA" id="ARBA00022777"/>
    </source>
</evidence>